<dbReference type="Proteomes" id="UP000286134">
    <property type="component" value="Unassembled WGS sequence"/>
</dbReference>
<accession>A0A420HA36</accession>
<dbReference type="OrthoDB" id="10554422at2759"/>
<dbReference type="EMBL" id="MCFK01009911">
    <property type="protein sequence ID" value="RKF54268.1"/>
    <property type="molecule type" value="Genomic_DNA"/>
</dbReference>
<proteinExistence type="predicted"/>
<comment type="caution">
    <text evidence="1">The sequence shown here is derived from an EMBL/GenBank/DDBJ whole genome shotgun (WGS) entry which is preliminary data.</text>
</comment>
<protein>
    <submittedName>
        <fullName evidence="1">Uncharacterized protein</fullName>
    </submittedName>
</protein>
<sequence>MRNLEFTSGCTWIDPGPHFGERTRKFAESNGVKAVDIKEKSVDILQQVIKKMVYKMSKMA</sequence>
<evidence type="ECO:0000313" key="2">
    <source>
        <dbReference type="Proteomes" id="UP000286134"/>
    </source>
</evidence>
<keyword evidence="2" id="KW-1185">Reference proteome</keyword>
<organism evidence="1 2">
    <name type="scientific">Erysiphe neolycopersici</name>
    <dbReference type="NCBI Taxonomy" id="212602"/>
    <lineage>
        <taxon>Eukaryota</taxon>
        <taxon>Fungi</taxon>
        <taxon>Dikarya</taxon>
        <taxon>Ascomycota</taxon>
        <taxon>Pezizomycotina</taxon>
        <taxon>Leotiomycetes</taxon>
        <taxon>Erysiphales</taxon>
        <taxon>Erysiphaceae</taxon>
        <taxon>Erysiphe</taxon>
    </lineage>
</organism>
<evidence type="ECO:0000313" key="1">
    <source>
        <dbReference type="EMBL" id="RKF54268.1"/>
    </source>
</evidence>
<dbReference type="AlphaFoldDB" id="A0A420HA36"/>
<reference evidence="1 2" key="1">
    <citation type="journal article" date="2018" name="BMC Genomics">
        <title>Comparative genome analyses reveal sequence features reflecting distinct modes of host-adaptation between dicot and monocot powdery mildew.</title>
        <authorList>
            <person name="Wu Y."/>
            <person name="Ma X."/>
            <person name="Pan Z."/>
            <person name="Kale S.D."/>
            <person name="Song Y."/>
            <person name="King H."/>
            <person name="Zhang Q."/>
            <person name="Presley C."/>
            <person name="Deng X."/>
            <person name="Wei C.I."/>
            <person name="Xiao S."/>
        </authorList>
    </citation>
    <scope>NUCLEOTIDE SEQUENCE [LARGE SCALE GENOMIC DNA]</scope>
    <source>
        <strain evidence="1">UMSG2</strain>
    </source>
</reference>
<name>A0A420HA36_9PEZI</name>
<gene>
    <name evidence="1" type="ORF">OnM2_099001</name>
</gene>